<evidence type="ECO:0000313" key="2">
    <source>
        <dbReference type="Proteomes" id="UP000013981"/>
    </source>
</evidence>
<dbReference type="Proteomes" id="UP000013981">
    <property type="component" value="Unassembled WGS sequence"/>
</dbReference>
<evidence type="ECO:0000313" key="1">
    <source>
        <dbReference type="EMBL" id="EOQ37207.1"/>
    </source>
</evidence>
<dbReference type="HOGENOM" id="CLU_118950_1_0_9"/>
<dbReference type="AlphaFoldDB" id="R8W223"/>
<name>R8W223_9FIRM</name>
<reference evidence="1 2" key="1">
    <citation type="submission" date="2013-01" db="EMBL/GenBank/DDBJ databases">
        <title>The Genome Sequence of Butyricicoccus pullicaecorum 1.2.</title>
        <authorList>
            <consortium name="The Broad Institute Genome Sequencing Platform"/>
            <person name="Earl A."/>
            <person name="Ward D."/>
            <person name="Feldgarden M."/>
            <person name="Gevers D."/>
            <person name="Van Immerseel F."/>
            <person name="Eeckhaut V."/>
            <person name="Walker B."/>
            <person name="Young S.K."/>
            <person name="Zeng Q."/>
            <person name="Gargeya S."/>
            <person name="Fitzgerald M."/>
            <person name="Haas B."/>
            <person name="Abouelleil A."/>
            <person name="Alvarado L."/>
            <person name="Arachchi H.M."/>
            <person name="Berlin A.M."/>
            <person name="Chapman S.B."/>
            <person name="Dewar J."/>
            <person name="Goldberg J."/>
            <person name="Griggs A."/>
            <person name="Gujja S."/>
            <person name="Hansen M."/>
            <person name="Howarth C."/>
            <person name="Imamovic A."/>
            <person name="Larimer J."/>
            <person name="McCowan C."/>
            <person name="Murphy C."/>
            <person name="Neiman D."/>
            <person name="Pearson M."/>
            <person name="Priest M."/>
            <person name="Roberts A."/>
            <person name="Saif S."/>
            <person name="Shea T."/>
            <person name="Sisk P."/>
            <person name="Sykes S."/>
            <person name="Wortman J."/>
            <person name="Nusbaum C."/>
            <person name="Birren B."/>
        </authorList>
    </citation>
    <scope>NUCLEOTIDE SEQUENCE [LARGE SCALE GENOMIC DNA]</scope>
    <source>
        <strain evidence="1 2">1.2</strain>
    </source>
</reference>
<dbReference type="EMBL" id="AQOB01000006">
    <property type="protein sequence ID" value="EOQ37207.1"/>
    <property type="molecule type" value="Genomic_DNA"/>
</dbReference>
<accession>R8W223</accession>
<evidence type="ECO:0008006" key="3">
    <source>
        <dbReference type="Google" id="ProtNLM"/>
    </source>
</evidence>
<dbReference type="PATRIC" id="fig|1203606.4.peg.1851"/>
<protein>
    <recommendedName>
        <fullName evidence="3">Protoporphyrinogen oxidase</fullName>
    </recommendedName>
</protein>
<dbReference type="eggNOG" id="COG4220">
    <property type="taxonomic scope" value="Bacteria"/>
</dbReference>
<sequence length="189" mass="21162">MPNTNTKLVDSKTIAALFELTPRRIQQLTKEGIITATKEGNANRYDLLPTIQKYIRYLTAKANGREPSKKDAEIEGRRLEAEADLKRSKADIAALQLKELEGTMHRSEDVEAVMTDLVYSIRSMLVALPGRLAVDVSSAATAAEASDIIRAEVYKILEELAGYKYDPEVYARRVRDREGWSELSDDADD</sequence>
<dbReference type="OrthoDB" id="1908546at2"/>
<gene>
    <name evidence="1" type="ORF">HMPREF1526_01898</name>
</gene>
<organism evidence="1 2">
    <name type="scientific">Butyricicoccus pullicaecorum 1.2</name>
    <dbReference type="NCBI Taxonomy" id="1203606"/>
    <lineage>
        <taxon>Bacteria</taxon>
        <taxon>Bacillati</taxon>
        <taxon>Bacillota</taxon>
        <taxon>Clostridia</taxon>
        <taxon>Eubacteriales</taxon>
        <taxon>Butyricicoccaceae</taxon>
        <taxon>Butyricicoccus</taxon>
    </lineage>
</organism>
<comment type="caution">
    <text evidence="1">The sequence shown here is derived from an EMBL/GenBank/DDBJ whole genome shotgun (WGS) entry which is preliminary data.</text>
</comment>
<proteinExistence type="predicted"/>
<dbReference type="RefSeq" id="WP_016148032.1">
    <property type="nucleotide sequence ID" value="NZ_KB976104.1"/>
</dbReference>
<keyword evidence="2" id="KW-1185">Reference proteome</keyword>